<evidence type="ECO:0000256" key="2">
    <source>
        <dbReference type="ARBA" id="ARBA00022763"/>
    </source>
</evidence>
<dbReference type="Pfam" id="PF13589">
    <property type="entry name" value="HATPase_c_3"/>
    <property type="match status" value="1"/>
</dbReference>
<dbReference type="InterPro" id="IPR020568">
    <property type="entry name" value="Ribosomal_Su5_D2-typ_SF"/>
</dbReference>
<keyword evidence="7" id="KW-1185">Reference proteome</keyword>
<dbReference type="InterPro" id="IPR038973">
    <property type="entry name" value="MutL/Mlh/Pms-like"/>
</dbReference>
<feature type="domain" description="MutL C-terminal dimerisation" evidence="4">
    <location>
        <begin position="560"/>
        <end position="780"/>
    </location>
</feature>
<feature type="region of interest" description="Disordered" evidence="3">
    <location>
        <begin position="442"/>
        <end position="462"/>
    </location>
</feature>
<dbReference type="PANTHER" id="PTHR10073">
    <property type="entry name" value="DNA MISMATCH REPAIR PROTEIN MLH, PMS, MUTL"/>
    <property type="match status" value="1"/>
</dbReference>
<evidence type="ECO:0000256" key="3">
    <source>
        <dbReference type="SAM" id="MobiDB-lite"/>
    </source>
</evidence>
<dbReference type="GO" id="GO:0061982">
    <property type="term" value="P:meiosis I cell cycle process"/>
    <property type="evidence" value="ECO:0007669"/>
    <property type="project" value="UniProtKB-ARBA"/>
</dbReference>
<comment type="caution">
    <text evidence="6">The sequence shown here is derived from an EMBL/GenBank/DDBJ whole genome shotgun (WGS) entry which is preliminary data.</text>
</comment>
<dbReference type="InterPro" id="IPR013507">
    <property type="entry name" value="DNA_mismatch_S5_2-like"/>
</dbReference>
<dbReference type="PROSITE" id="PS00058">
    <property type="entry name" value="DNA_MISMATCH_REPAIR_1"/>
    <property type="match status" value="1"/>
</dbReference>
<dbReference type="InterPro" id="IPR014721">
    <property type="entry name" value="Ribsml_uS5_D2-typ_fold_subgr"/>
</dbReference>
<feature type="domain" description="DNA mismatch repair protein S5" evidence="5">
    <location>
        <begin position="225"/>
        <end position="364"/>
    </location>
</feature>
<dbReference type="SMART" id="SM00853">
    <property type="entry name" value="MutL_C"/>
    <property type="match status" value="1"/>
</dbReference>
<proteinExistence type="inferred from homology"/>
<dbReference type="Proteomes" id="UP001215280">
    <property type="component" value="Unassembled WGS sequence"/>
</dbReference>
<dbReference type="PANTHER" id="PTHR10073:SF47">
    <property type="entry name" value="DNA MISMATCH REPAIR PROTEIN MLH3"/>
    <property type="match status" value="1"/>
</dbReference>
<evidence type="ECO:0000259" key="5">
    <source>
        <dbReference type="SMART" id="SM01340"/>
    </source>
</evidence>
<dbReference type="AlphaFoldDB" id="A0AAD7MVL3"/>
<comment type="similarity">
    <text evidence="1">Belongs to the DNA mismatch repair MutL/HexB family.</text>
</comment>
<dbReference type="EMBL" id="JARJLG010000164">
    <property type="protein sequence ID" value="KAJ7734007.1"/>
    <property type="molecule type" value="Genomic_DNA"/>
</dbReference>
<name>A0AAD7MVL3_9AGAR</name>
<evidence type="ECO:0008006" key="8">
    <source>
        <dbReference type="Google" id="ProtNLM"/>
    </source>
</evidence>
<dbReference type="GO" id="GO:0030983">
    <property type="term" value="F:mismatched DNA binding"/>
    <property type="evidence" value="ECO:0007669"/>
    <property type="project" value="InterPro"/>
</dbReference>
<evidence type="ECO:0000256" key="1">
    <source>
        <dbReference type="ARBA" id="ARBA00006082"/>
    </source>
</evidence>
<dbReference type="SMART" id="SM01340">
    <property type="entry name" value="DNA_mis_repair"/>
    <property type="match status" value="1"/>
</dbReference>
<evidence type="ECO:0000313" key="7">
    <source>
        <dbReference type="Proteomes" id="UP001215280"/>
    </source>
</evidence>
<gene>
    <name evidence="6" type="ORF">DFH07DRAFT_130235</name>
</gene>
<dbReference type="SUPFAM" id="SSF118116">
    <property type="entry name" value="DNA mismatch repair protein MutL"/>
    <property type="match status" value="1"/>
</dbReference>
<dbReference type="InterPro" id="IPR042120">
    <property type="entry name" value="MutL_C_dimsub"/>
</dbReference>
<dbReference type="InterPro" id="IPR036890">
    <property type="entry name" value="HATPase_C_sf"/>
</dbReference>
<dbReference type="InterPro" id="IPR014790">
    <property type="entry name" value="MutL_C"/>
</dbReference>
<protein>
    <recommendedName>
        <fullName evidence="8">MutL C-terminal dimerisation domain-containing protein</fullName>
    </recommendedName>
</protein>
<reference evidence="6" key="1">
    <citation type="submission" date="2023-03" db="EMBL/GenBank/DDBJ databases">
        <title>Massive genome expansion in bonnet fungi (Mycena s.s.) driven by repeated elements and novel gene families across ecological guilds.</title>
        <authorList>
            <consortium name="Lawrence Berkeley National Laboratory"/>
            <person name="Harder C.B."/>
            <person name="Miyauchi S."/>
            <person name="Viragh M."/>
            <person name="Kuo A."/>
            <person name="Thoen E."/>
            <person name="Andreopoulos B."/>
            <person name="Lu D."/>
            <person name="Skrede I."/>
            <person name="Drula E."/>
            <person name="Henrissat B."/>
            <person name="Morin E."/>
            <person name="Kohler A."/>
            <person name="Barry K."/>
            <person name="LaButti K."/>
            <person name="Morin E."/>
            <person name="Salamov A."/>
            <person name="Lipzen A."/>
            <person name="Mereny Z."/>
            <person name="Hegedus B."/>
            <person name="Baldrian P."/>
            <person name="Stursova M."/>
            <person name="Weitz H."/>
            <person name="Taylor A."/>
            <person name="Grigoriev I.V."/>
            <person name="Nagy L.G."/>
            <person name="Martin F."/>
            <person name="Kauserud H."/>
        </authorList>
    </citation>
    <scope>NUCLEOTIDE SEQUENCE</scope>
    <source>
        <strain evidence="6">CBHHK188m</strain>
    </source>
</reference>
<dbReference type="GO" id="GO:0140664">
    <property type="term" value="F:ATP-dependent DNA damage sensor activity"/>
    <property type="evidence" value="ECO:0007669"/>
    <property type="project" value="InterPro"/>
</dbReference>
<dbReference type="InterPro" id="IPR014762">
    <property type="entry name" value="DNA_mismatch_repair_CS"/>
</dbReference>
<organism evidence="6 7">
    <name type="scientific">Mycena maculata</name>
    <dbReference type="NCBI Taxonomy" id="230809"/>
    <lineage>
        <taxon>Eukaryota</taxon>
        <taxon>Fungi</taxon>
        <taxon>Dikarya</taxon>
        <taxon>Basidiomycota</taxon>
        <taxon>Agaricomycotina</taxon>
        <taxon>Agaricomycetes</taxon>
        <taxon>Agaricomycetidae</taxon>
        <taxon>Agaricales</taxon>
        <taxon>Marasmiineae</taxon>
        <taxon>Mycenaceae</taxon>
        <taxon>Mycena</taxon>
    </lineage>
</organism>
<dbReference type="Gene3D" id="3.30.230.10">
    <property type="match status" value="1"/>
</dbReference>
<dbReference type="SUPFAM" id="SSF55874">
    <property type="entry name" value="ATPase domain of HSP90 chaperone/DNA topoisomerase II/histidine kinase"/>
    <property type="match status" value="1"/>
</dbReference>
<dbReference type="GO" id="GO:0005524">
    <property type="term" value="F:ATP binding"/>
    <property type="evidence" value="ECO:0007669"/>
    <property type="project" value="InterPro"/>
</dbReference>
<dbReference type="GO" id="GO:0006298">
    <property type="term" value="P:mismatch repair"/>
    <property type="evidence" value="ECO:0007669"/>
    <property type="project" value="InterPro"/>
</dbReference>
<feature type="region of interest" description="Disordered" evidence="3">
    <location>
        <begin position="373"/>
        <end position="399"/>
    </location>
</feature>
<dbReference type="GO" id="GO:0032300">
    <property type="term" value="C:mismatch repair complex"/>
    <property type="evidence" value="ECO:0007669"/>
    <property type="project" value="InterPro"/>
</dbReference>
<dbReference type="Pfam" id="PF01119">
    <property type="entry name" value="DNA_mis_repair"/>
    <property type="match status" value="2"/>
</dbReference>
<keyword evidence="2" id="KW-0227">DNA damage</keyword>
<evidence type="ECO:0000259" key="4">
    <source>
        <dbReference type="SMART" id="SM00853"/>
    </source>
</evidence>
<dbReference type="Gene3D" id="3.30.1540.20">
    <property type="entry name" value="MutL, C-terminal domain, dimerisation subdomain"/>
    <property type="match status" value="1"/>
</dbReference>
<evidence type="ECO:0000313" key="6">
    <source>
        <dbReference type="EMBL" id="KAJ7734007.1"/>
    </source>
</evidence>
<dbReference type="InterPro" id="IPR037198">
    <property type="entry name" value="MutL_C_sf"/>
</dbReference>
<dbReference type="SUPFAM" id="SSF54211">
    <property type="entry name" value="Ribosomal protein S5 domain 2-like"/>
    <property type="match status" value="1"/>
</dbReference>
<dbReference type="Gene3D" id="3.30.565.10">
    <property type="entry name" value="Histidine kinase-like ATPase, C-terminal domain"/>
    <property type="match status" value="1"/>
</dbReference>
<accession>A0AAD7MVL3</accession>
<dbReference type="GO" id="GO:0016887">
    <property type="term" value="F:ATP hydrolysis activity"/>
    <property type="evidence" value="ECO:0007669"/>
    <property type="project" value="InterPro"/>
</dbReference>
<sequence length="831" mass="92478">MDEPTIVPLPVVTRTKLRSTQILTSLSQIVSELLQNSLDAGARQIDIGVDCEEWICWVRDDGSGMSKGGMDILGKGLEAGRYGTSKAYAPDSLDDLSTFGFRGEALASCADICCLEIASRTARSRQTWSIIVKGSKTLYDGPAIRWRRESPGTTVCIRDAFYNLPVRRLSHPVPARTLDAIRREIAAFALVFPHVSFTLENTHTVKDEKDMLLRIPKTTSMLTTFRHLYGRALAQHVDEIDETSGELRLEGFISLDGAHSKASQFLYVNRHPITFCELHHAIESRFASSSFAKHALDEAGETSLRSTTRRSPRKAEKKPVYVLKLTVPSQQIDNCLEPAKAAVHFRNKGSVVSFLSSTIQAFLARHGFSPSNVVDRGSPAPRKRRKYDFEDDSGYAEPETISRQVSRELSPLPLYTREKTEELVWTDPLSGQIYVVDARTGNSYRQSEPPPVASDGVTPFGRQGRTLSRQKAGGVEKSAMPEWIQEALEANDIYTVAENKIPFLTHIPALDPDAAEQTHHHGCHAPTKFADYLRTGQPYADATAASSRRFQKSDLRNAQVINQVDCKFIACLIDDSSGAEGPAAGRTVILIDQHAADERVRVERFLKELCLGYLANVAAGEDEDEGSLFRLRELSPPVPILLSRHEERRLRDPAIRRAFRCWGVHFVDITEPTCGAESGVDAGSTSGYSQVFVRCIPEVVGDKLLLDDELRDFVKGFLAKAETDPSFAQQRCTALDGYPAEGDEDDEFRWLRALRRCPQQLLDLVNSKACRGAIMFNDTLTHTQCENLVENLSQTAFPFQCAHGRPSLVPLINLGKEDARHRRVCRWSSFG</sequence>